<reference evidence="1" key="1">
    <citation type="submission" date="2011-04" db="EMBL/GenBank/DDBJ databases">
        <title>Evolution of plant cell wall degrading machinery underlies the functional diversity of forest fungi.</title>
        <authorList>
            <consortium name="US DOE Joint Genome Institute (JGI-PGF)"/>
            <person name="Eastwood D.C."/>
            <person name="Floudas D."/>
            <person name="Binder M."/>
            <person name="Majcherczyk A."/>
            <person name="Schneider P."/>
            <person name="Aerts A."/>
            <person name="Asiegbu F.O."/>
            <person name="Baker S.E."/>
            <person name="Barry K."/>
            <person name="Bendiksby M."/>
            <person name="Blumentritt M."/>
            <person name="Coutinho P.M."/>
            <person name="Cullen D."/>
            <person name="Cullen D."/>
            <person name="Gathman A."/>
            <person name="Goodell B."/>
            <person name="Henrissat B."/>
            <person name="Ihrmark K."/>
            <person name="Kauserud H."/>
            <person name="Kohler A."/>
            <person name="LaButti K."/>
            <person name="Lapidus A."/>
            <person name="Lavin J.L."/>
            <person name="Lee Y.-H."/>
            <person name="Lindquist E."/>
            <person name="Lilly W."/>
            <person name="Lucas S."/>
            <person name="Morin E."/>
            <person name="Murat C."/>
            <person name="Oguiza J.A."/>
            <person name="Park J."/>
            <person name="Pisabarro A.G."/>
            <person name="Riley R."/>
            <person name="Rosling A."/>
            <person name="Salamov A."/>
            <person name="Schmidt O."/>
            <person name="Schmutz J."/>
            <person name="Skrede I."/>
            <person name="Stenlid J."/>
            <person name="Wiebenga A."/>
            <person name="Xie X."/>
            <person name="Kues U."/>
            <person name="Hibbett D.S."/>
            <person name="Hoffmeister D."/>
            <person name="Hogberg N."/>
            <person name="Martin F."/>
            <person name="Grigoriev I.V."/>
            <person name="Watkinson S.C."/>
        </authorList>
    </citation>
    <scope>NUCLEOTIDE SEQUENCE</scope>
    <source>
        <strain evidence="1">S7.9</strain>
    </source>
</reference>
<proteinExistence type="predicted"/>
<dbReference type="Proteomes" id="UP000008064">
    <property type="component" value="Unassembled WGS sequence"/>
</dbReference>
<dbReference type="EMBL" id="GL945428">
    <property type="protein sequence ID" value="EGO30828.1"/>
    <property type="molecule type" value="Genomic_DNA"/>
</dbReference>
<evidence type="ECO:0000313" key="1">
    <source>
        <dbReference type="EMBL" id="EGO30828.1"/>
    </source>
</evidence>
<name>F8NFE9_SERL9</name>
<gene>
    <name evidence="1" type="ORF">SERLADRAFT_344424</name>
</gene>
<dbReference type="HOGENOM" id="CLU_203411_0_0_1"/>
<sequence>MGIQIDKFFKTCGTCQITKSSTQRPMGLLYSLPTPWRSWGSIGMDFVGPFLVSREHNYLLIKLDNDQTRD</sequence>
<protein>
    <recommendedName>
        <fullName evidence="2">Integrase zinc-binding domain-containing protein</fullName>
    </recommendedName>
</protein>
<dbReference type="AlphaFoldDB" id="F8NFE9"/>
<dbReference type="GeneID" id="18809013"/>
<organism>
    <name type="scientific">Serpula lacrymans var. lacrymans (strain S7.9)</name>
    <name type="common">Dry rot fungus</name>
    <dbReference type="NCBI Taxonomy" id="578457"/>
    <lineage>
        <taxon>Eukaryota</taxon>
        <taxon>Fungi</taxon>
        <taxon>Dikarya</taxon>
        <taxon>Basidiomycota</taxon>
        <taxon>Agaricomycotina</taxon>
        <taxon>Agaricomycetes</taxon>
        <taxon>Agaricomycetidae</taxon>
        <taxon>Boletales</taxon>
        <taxon>Coniophorineae</taxon>
        <taxon>Serpulaceae</taxon>
        <taxon>Serpula</taxon>
    </lineage>
</organism>
<dbReference type="OrthoDB" id="3256826at2759"/>
<dbReference type="RefSeq" id="XP_007312712.1">
    <property type="nucleotide sequence ID" value="XM_007312650.1"/>
</dbReference>
<evidence type="ECO:0008006" key="2">
    <source>
        <dbReference type="Google" id="ProtNLM"/>
    </source>
</evidence>
<dbReference type="KEGG" id="sla:SERLADRAFT_344424"/>
<accession>F8NFE9</accession>